<dbReference type="Pfam" id="PF14791">
    <property type="entry name" value="DNA_pol_B_thumb"/>
    <property type="match status" value="1"/>
</dbReference>
<evidence type="ECO:0000313" key="5">
    <source>
        <dbReference type="EMBL" id="OGE30302.1"/>
    </source>
</evidence>
<protein>
    <recommendedName>
        <fullName evidence="7">DNA-directed DNA polymerase</fullName>
    </recommendedName>
</protein>
<name>A0A1F5JNU7_9BACT</name>
<evidence type="ECO:0000313" key="6">
    <source>
        <dbReference type="Proteomes" id="UP000176902"/>
    </source>
</evidence>
<dbReference type="AlphaFoldDB" id="A0A1F5JNU7"/>
<dbReference type="InterPro" id="IPR002054">
    <property type="entry name" value="DNA-dir_DNA_pol_X"/>
</dbReference>
<dbReference type="Gene3D" id="3.20.20.140">
    <property type="entry name" value="Metal-dependent hydrolases"/>
    <property type="match status" value="1"/>
</dbReference>
<feature type="domain" description="Polymerase/histidinol phosphatase N-terminal" evidence="3">
    <location>
        <begin position="333"/>
        <end position="420"/>
    </location>
</feature>
<dbReference type="SUPFAM" id="SSF89550">
    <property type="entry name" value="PHP domain-like"/>
    <property type="match status" value="1"/>
</dbReference>
<dbReference type="Pfam" id="PF02811">
    <property type="entry name" value="PHP"/>
    <property type="match status" value="1"/>
</dbReference>
<dbReference type="SUPFAM" id="SSF81301">
    <property type="entry name" value="Nucleotidyltransferase"/>
    <property type="match status" value="1"/>
</dbReference>
<dbReference type="PANTHER" id="PTHR36928">
    <property type="entry name" value="PHOSPHATASE YCDX-RELATED"/>
    <property type="match status" value="1"/>
</dbReference>
<dbReference type="GO" id="GO:0003677">
    <property type="term" value="F:DNA binding"/>
    <property type="evidence" value="ECO:0007669"/>
    <property type="project" value="InterPro"/>
</dbReference>
<feature type="domain" description="DNA-directed DNA polymerase X" evidence="4">
    <location>
        <begin position="1"/>
        <end position="309"/>
    </location>
</feature>
<dbReference type="Gene3D" id="1.10.150.20">
    <property type="entry name" value="5' to 3' exonuclease, C-terminal subdomain"/>
    <property type="match status" value="1"/>
</dbReference>
<dbReference type="InterPro" id="IPR027421">
    <property type="entry name" value="DNA_pol_lamdba_lyase_dom_sf"/>
</dbReference>
<dbReference type="Gene3D" id="3.30.460.10">
    <property type="entry name" value="Beta Polymerase, domain 2"/>
    <property type="match status" value="1"/>
</dbReference>
<dbReference type="GO" id="GO:0008270">
    <property type="term" value="F:zinc ion binding"/>
    <property type="evidence" value="ECO:0007669"/>
    <property type="project" value="TreeGrafter"/>
</dbReference>
<keyword evidence="1" id="KW-0808">Transferase</keyword>
<organism evidence="5 6">
    <name type="scientific">Candidatus Daviesbacteria bacterium RIFCSPHIGHO2_02_FULL_36_13</name>
    <dbReference type="NCBI Taxonomy" id="1797768"/>
    <lineage>
        <taxon>Bacteria</taxon>
        <taxon>Candidatus Daviesiibacteriota</taxon>
    </lineage>
</organism>
<dbReference type="STRING" id="1797768.A3C59_04970"/>
<comment type="caution">
    <text evidence="5">The sequence shown here is derived from an EMBL/GenBank/DDBJ whole genome shotgun (WGS) entry which is preliminary data.</text>
</comment>
<dbReference type="Proteomes" id="UP000176902">
    <property type="component" value="Unassembled WGS sequence"/>
</dbReference>
<dbReference type="CDD" id="cd07436">
    <property type="entry name" value="PHP_PolX"/>
    <property type="match status" value="1"/>
</dbReference>
<evidence type="ECO:0000259" key="3">
    <source>
        <dbReference type="SMART" id="SM00481"/>
    </source>
</evidence>
<dbReference type="InterPro" id="IPR022311">
    <property type="entry name" value="PolX-like"/>
</dbReference>
<dbReference type="GO" id="GO:0003887">
    <property type="term" value="F:DNA-directed DNA polymerase activity"/>
    <property type="evidence" value="ECO:0007669"/>
    <property type="project" value="InterPro"/>
</dbReference>
<sequence>MAKLLRNVAASYSIKKTGNIFQVRAYDNAADSIEHSTVEMKDLWEEGRLNEVPGLGETIRGYLDELFTKGKVSHFEEVQKDIPKIIFDLLDIPGIGPKTACKLSDLGINSLDDLKKQIKSGELVKKDFSAKIAQSIMAGLRQTTSKTGRMLLPYAFAQAEKILEYIKRSPSVKDAHFLGSLRRMVATIGDLDFSACSKFPKDVIEHFIKMPGVVRVVDKGESMATVMLQSGLHLDLLIGSPESYGALLQHFTGSKNHNIHLRTYALSKNLSLSEDGVKHTKTGKVVPTKTEEEFYKLLKMDIPAPEIREDGGEIEAGLAHKLPNLVETKDIKGELHTHSNYPFLHPSHGPGVNSMNDIVKKAISLRYSFIGISDHPPGHGAVSREKMIEEVKKRTKVVQSLKKSTKDVRILNGLEIDILPDGTLSVPDEALSTLDYVIAGIHSGHRGEKDIITKRLISALNNPHVDIISHPTNRLLNERESSDADWDEVFKVAVKNNKLLEINAFPNRLDLRDDLVREALKYGVKFIIDTDAHQVSQMDNMRFGVSVARRGWAEKKDIVNSWDWKKFSEWFTIKP</sequence>
<dbReference type="SMART" id="SM00481">
    <property type="entry name" value="POLIIIAc"/>
    <property type="match status" value="1"/>
</dbReference>
<evidence type="ECO:0000256" key="2">
    <source>
        <dbReference type="ARBA" id="ARBA00022695"/>
    </source>
</evidence>
<evidence type="ECO:0000256" key="1">
    <source>
        <dbReference type="ARBA" id="ARBA00022679"/>
    </source>
</evidence>
<dbReference type="PANTHER" id="PTHR36928:SF1">
    <property type="entry name" value="PHOSPHATASE YCDX-RELATED"/>
    <property type="match status" value="1"/>
</dbReference>
<dbReference type="GO" id="GO:0005829">
    <property type="term" value="C:cytosol"/>
    <property type="evidence" value="ECO:0007669"/>
    <property type="project" value="TreeGrafter"/>
</dbReference>
<keyword evidence="2" id="KW-0548">Nucleotidyltransferase</keyword>
<dbReference type="Gene3D" id="1.10.150.110">
    <property type="entry name" value="DNA polymerase beta, N-terminal domain-like"/>
    <property type="match status" value="1"/>
</dbReference>
<dbReference type="PIRSF" id="PIRSF005047">
    <property type="entry name" value="UCP005047_YshC"/>
    <property type="match status" value="1"/>
</dbReference>
<dbReference type="SUPFAM" id="SSF47802">
    <property type="entry name" value="DNA polymerase beta, N-terminal domain-like"/>
    <property type="match status" value="1"/>
</dbReference>
<proteinExistence type="predicted"/>
<reference evidence="5 6" key="1">
    <citation type="journal article" date="2016" name="Nat. Commun.">
        <title>Thousands of microbial genomes shed light on interconnected biogeochemical processes in an aquifer system.</title>
        <authorList>
            <person name="Anantharaman K."/>
            <person name="Brown C.T."/>
            <person name="Hug L.A."/>
            <person name="Sharon I."/>
            <person name="Castelle C.J."/>
            <person name="Probst A.J."/>
            <person name="Thomas B.C."/>
            <person name="Singh A."/>
            <person name="Wilkins M.J."/>
            <person name="Karaoz U."/>
            <person name="Brodie E.L."/>
            <person name="Williams K.H."/>
            <person name="Hubbard S.S."/>
            <person name="Banfield J.F."/>
        </authorList>
    </citation>
    <scope>NUCLEOTIDE SEQUENCE [LARGE SCALE GENOMIC DNA]</scope>
</reference>
<dbReference type="InterPro" id="IPR004013">
    <property type="entry name" value="PHP_dom"/>
</dbReference>
<dbReference type="InterPro" id="IPR047967">
    <property type="entry name" value="PolX_PHP"/>
</dbReference>
<dbReference type="InterPro" id="IPR016195">
    <property type="entry name" value="Pol/histidinol_Pase-like"/>
</dbReference>
<dbReference type="CDD" id="cd00141">
    <property type="entry name" value="NT_POLXc"/>
    <property type="match status" value="1"/>
</dbReference>
<dbReference type="InterPro" id="IPR043519">
    <property type="entry name" value="NT_sf"/>
</dbReference>
<accession>A0A1F5JNU7</accession>
<evidence type="ECO:0008006" key="7">
    <source>
        <dbReference type="Google" id="ProtNLM"/>
    </source>
</evidence>
<dbReference type="InterPro" id="IPR050243">
    <property type="entry name" value="PHP_phosphatase"/>
</dbReference>
<dbReference type="InterPro" id="IPR029398">
    <property type="entry name" value="PolB_thumb"/>
</dbReference>
<dbReference type="InterPro" id="IPR003141">
    <property type="entry name" value="Pol/His_phosphatase_N"/>
</dbReference>
<dbReference type="Pfam" id="PF14520">
    <property type="entry name" value="HHH_5"/>
    <property type="match status" value="1"/>
</dbReference>
<dbReference type="GO" id="GO:0042578">
    <property type="term" value="F:phosphoric ester hydrolase activity"/>
    <property type="evidence" value="ECO:0007669"/>
    <property type="project" value="TreeGrafter"/>
</dbReference>
<dbReference type="EMBL" id="MFCV01000048">
    <property type="protein sequence ID" value="OGE30302.1"/>
    <property type="molecule type" value="Genomic_DNA"/>
</dbReference>
<dbReference type="InterPro" id="IPR037160">
    <property type="entry name" value="DNA_Pol_thumb_sf"/>
</dbReference>
<gene>
    <name evidence="5" type="ORF">A3C59_04970</name>
</gene>
<evidence type="ECO:0000259" key="4">
    <source>
        <dbReference type="SMART" id="SM00483"/>
    </source>
</evidence>
<dbReference type="SMART" id="SM00483">
    <property type="entry name" value="POLXc"/>
    <property type="match status" value="1"/>
</dbReference>
<dbReference type="Gene3D" id="3.30.210.10">
    <property type="entry name" value="DNA polymerase, thumb domain"/>
    <property type="match status" value="1"/>
</dbReference>